<keyword evidence="10" id="KW-1185">Reference proteome</keyword>
<keyword evidence="2 4" id="KW-0547">Nucleotide-binding</keyword>
<feature type="region of interest" description="Disordered" evidence="6">
    <location>
        <begin position="340"/>
        <end position="377"/>
    </location>
</feature>
<comment type="similarity">
    <text evidence="5">Belongs to the protein kinase superfamily.</text>
</comment>
<sequence>MPPRKNKLPALLPEGFIVNDTSKKSWRLGKKLGQGGFGLIYLASPDCDRPVPDDTAYVIKVENYQNGPLFCELKFYQRAAKPEDVTLWIHRHNLDYLGIPRYWGTGELNYNSSSYRFMVVDRLGTDLQKMQNNNSGRLPAKTVMQIGIRMLDVLEYIHEHEYVHGDIKAGNILLHSLDASKVYLADYGLSYRYCPNGKHKEYKEDPRKCHNGTIEFTSRDAHKGVAPSRRGDLEILAYCMLNWLSGKLPWDHSLRDPSTVLASKTKLWDDLPNSVIKSSGEKDGCQGLAKFMAEVSLLSYDEKPNYADLRRILCKALYRMGTSLSSPLLNSLAQSFQKQSVGGGKKNYSQKTAVSTHRNQDTGNFGTRSVKEDSSSVQKTSHADLYPDIQNIHKPMRKPNVSPIHNYNKAGDKIPWNTDPSDVLERSDLELHEQHRRDIYKYGLAGSVLLLMIYYLIYVL</sequence>
<evidence type="ECO:0000259" key="8">
    <source>
        <dbReference type="PROSITE" id="PS50011"/>
    </source>
</evidence>
<dbReference type="GO" id="GO:0005524">
    <property type="term" value="F:ATP binding"/>
    <property type="evidence" value="ECO:0007669"/>
    <property type="project" value="UniProtKB-UniRule"/>
</dbReference>
<gene>
    <name evidence="9" type="ORF">GDO81_020194</name>
</gene>
<evidence type="ECO:0000256" key="3">
    <source>
        <dbReference type="ARBA" id="ARBA00022840"/>
    </source>
</evidence>
<dbReference type="EMBL" id="WNYA01001393">
    <property type="protein sequence ID" value="KAG8545851.1"/>
    <property type="molecule type" value="Genomic_DNA"/>
</dbReference>
<feature type="transmembrane region" description="Helical" evidence="7">
    <location>
        <begin position="439"/>
        <end position="457"/>
    </location>
</feature>
<keyword evidence="7" id="KW-1133">Transmembrane helix</keyword>
<feature type="domain" description="Protein kinase" evidence="8">
    <location>
        <begin position="26"/>
        <end position="318"/>
    </location>
</feature>
<name>A0AAV6Z9J7_ENGPU</name>
<keyword evidence="5" id="KW-0418">Kinase</keyword>
<dbReference type="InterPro" id="IPR017441">
    <property type="entry name" value="Protein_kinase_ATP_BS"/>
</dbReference>
<keyword evidence="7" id="KW-0812">Transmembrane</keyword>
<dbReference type="PROSITE" id="PS50011">
    <property type="entry name" value="PROTEIN_KINASE_DOM"/>
    <property type="match status" value="1"/>
</dbReference>
<evidence type="ECO:0000256" key="1">
    <source>
        <dbReference type="ARBA" id="ARBA00012513"/>
    </source>
</evidence>
<evidence type="ECO:0000256" key="4">
    <source>
        <dbReference type="PROSITE-ProRule" id="PRU10141"/>
    </source>
</evidence>
<evidence type="ECO:0000313" key="9">
    <source>
        <dbReference type="EMBL" id="KAG8545851.1"/>
    </source>
</evidence>
<accession>A0AAV6Z9J7</accession>
<feature type="compositionally biased region" description="Polar residues" evidence="6">
    <location>
        <begin position="347"/>
        <end position="367"/>
    </location>
</feature>
<dbReference type="InterPro" id="IPR011009">
    <property type="entry name" value="Kinase-like_dom_sf"/>
</dbReference>
<dbReference type="EC" id="2.7.11.1" evidence="1"/>
<protein>
    <recommendedName>
        <fullName evidence="1">non-specific serine/threonine protein kinase</fullName>
        <ecNumber evidence="1">2.7.11.1</ecNumber>
    </recommendedName>
</protein>
<dbReference type="InterPro" id="IPR050235">
    <property type="entry name" value="CK1_Ser-Thr_kinase"/>
</dbReference>
<dbReference type="Pfam" id="PF00069">
    <property type="entry name" value="Pkinase"/>
    <property type="match status" value="1"/>
</dbReference>
<keyword evidence="3 4" id="KW-0067">ATP-binding</keyword>
<dbReference type="EMBL" id="WNYA01001393">
    <property type="protein sequence ID" value="KAG8545852.1"/>
    <property type="molecule type" value="Genomic_DNA"/>
</dbReference>
<dbReference type="PROSITE" id="PS00108">
    <property type="entry name" value="PROTEIN_KINASE_ST"/>
    <property type="match status" value="1"/>
</dbReference>
<dbReference type="Proteomes" id="UP000824782">
    <property type="component" value="Unassembled WGS sequence"/>
</dbReference>
<dbReference type="SUPFAM" id="SSF56112">
    <property type="entry name" value="Protein kinase-like (PK-like)"/>
    <property type="match status" value="1"/>
</dbReference>
<organism evidence="9 10">
    <name type="scientific">Engystomops pustulosus</name>
    <name type="common">Tungara frog</name>
    <name type="synonym">Physalaemus pustulosus</name>
    <dbReference type="NCBI Taxonomy" id="76066"/>
    <lineage>
        <taxon>Eukaryota</taxon>
        <taxon>Metazoa</taxon>
        <taxon>Chordata</taxon>
        <taxon>Craniata</taxon>
        <taxon>Vertebrata</taxon>
        <taxon>Euteleostomi</taxon>
        <taxon>Amphibia</taxon>
        <taxon>Batrachia</taxon>
        <taxon>Anura</taxon>
        <taxon>Neobatrachia</taxon>
        <taxon>Hyloidea</taxon>
        <taxon>Leptodactylidae</taxon>
        <taxon>Leiuperinae</taxon>
        <taxon>Engystomops</taxon>
    </lineage>
</organism>
<feature type="binding site" evidence="4">
    <location>
        <position position="60"/>
    </location>
    <ligand>
        <name>ATP</name>
        <dbReference type="ChEBI" id="CHEBI:30616"/>
    </ligand>
</feature>
<evidence type="ECO:0000256" key="5">
    <source>
        <dbReference type="RuleBase" id="RU000304"/>
    </source>
</evidence>
<reference evidence="9" key="1">
    <citation type="thesis" date="2020" institute="ProQuest LLC" country="789 East Eisenhower Parkway, Ann Arbor, MI, USA">
        <title>Comparative Genomics and Chromosome Evolution.</title>
        <authorList>
            <person name="Mudd A.B."/>
        </authorList>
    </citation>
    <scope>NUCLEOTIDE SEQUENCE</scope>
    <source>
        <strain evidence="9">237g6f4</strain>
        <tissue evidence="9">Blood</tissue>
    </source>
</reference>
<keyword evidence="5" id="KW-0808">Transferase</keyword>
<comment type="caution">
    <text evidence="9">The sequence shown here is derived from an EMBL/GenBank/DDBJ whole genome shotgun (WGS) entry which is preliminary data.</text>
</comment>
<dbReference type="PANTHER" id="PTHR11909">
    <property type="entry name" value="CASEIN KINASE-RELATED"/>
    <property type="match status" value="1"/>
</dbReference>
<dbReference type="InterPro" id="IPR000719">
    <property type="entry name" value="Prot_kinase_dom"/>
</dbReference>
<keyword evidence="7" id="KW-0472">Membrane</keyword>
<dbReference type="InterPro" id="IPR008271">
    <property type="entry name" value="Ser/Thr_kinase_AS"/>
</dbReference>
<proteinExistence type="inferred from homology"/>
<evidence type="ECO:0000256" key="7">
    <source>
        <dbReference type="SAM" id="Phobius"/>
    </source>
</evidence>
<evidence type="ECO:0000313" key="10">
    <source>
        <dbReference type="Proteomes" id="UP000824782"/>
    </source>
</evidence>
<keyword evidence="5" id="KW-0723">Serine/threonine-protein kinase</keyword>
<dbReference type="GO" id="GO:0004674">
    <property type="term" value="F:protein serine/threonine kinase activity"/>
    <property type="evidence" value="ECO:0007669"/>
    <property type="project" value="UniProtKB-KW"/>
</dbReference>
<dbReference type="SMART" id="SM00220">
    <property type="entry name" value="S_TKc"/>
    <property type="match status" value="1"/>
</dbReference>
<dbReference type="PROSITE" id="PS00107">
    <property type="entry name" value="PROTEIN_KINASE_ATP"/>
    <property type="match status" value="1"/>
</dbReference>
<dbReference type="Gene3D" id="1.10.510.10">
    <property type="entry name" value="Transferase(Phosphotransferase) domain 1"/>
    <property type="match status" value="1"/>
</dbReference>
<dbReference type="AlphaFoldDB" id="A0AAV6Z9J7"/>
<evidence type="ECO:0000256" key="2">
    <source>
        <dbReference type="ARBA" id="ARBA00022741"/>
    </source>
</evidence>
<evidence type="ECO:0000256" key="6">
    <source>
        <dbReference type="SAM" id="MobiDB-lite"/>
    </source>
</evidence>